<sequence length="100" mass="10834">MRRGQPIHVVNPEVLARARTPGDDAVEALILDLLEWIGSGARPYGEVMEAWRTSCPRLPVREEAGARGYLERTHAPGGVAEVSLSEAGAAHLRARRKTPG</sequence>
<evidence type="ECO:0000313" key="2">
    <source>
        <dbReference type="EMBL" id="AEA60695.1"/>
    </source>
</evidence>
<dbReference type="HOGENOM" id="CLU_170897_0_0_4"/>
<protein>
    <submittedName>
        <fullName evidence="2">Uncharacterized protein</fullName>
    </submittedName>
</protein>
<evidence type="ECO:0000313" key="3">
    <source>
        <dbReference type="Proteomes" id="UP000008316"/>
    </source>
</evidence>
<reference evidence="2 3" key="1">
    <citation type="journal article" date="2011" name="J. Bacteriol.">
        <title>Complete genome sequence of Burkholderia gladioli BSR3.</title>
        <authorList>
            <person name="Seo Y.S."/>
            <person name="Lim J."/>
            <person name="Choi B.S."/>
            <person name="Kim H."/>
            <person name="Goo E."/>
            <person name="Lee B."/>
            <person name="Lim J.S."/>
            <person name="Choi I.Y."/>
            <person name="Moon J.S."/>
            <person name="Kim J."/>
            <person name="Hwang I."/>
        </authorList>
    </citation>
    <scope>NUCLEOTIDE SEQUENCE [LARGE SCALE GENOMIC DNA]</scope>
    <source>
        <strain evidence="2 3">BSR3</strain>
    </source>
</reference>
<dbReference type="AlphaFoldDB" id="F2LFA8"/>
<dbReference type="eggNOG" id="ENOG5033C4V">
    <property type="taxonomic scope" value="Bacteria"/>
</dbReference>
<accession>F2LFA8</accession>
<evidence type="ECO:0000256" key="1">
    <source>
        <dbReference type="SAM" id="MobiDB-lite"/>
    </source>
</evidence>
<dbReference type="EMBL" id="CP002599">
    <property type="protein sequence ID" value="AEA60695.1"/>
    <property type="molecule type" value="Genomic_DNA"/>
</dbReference>
<gene>
    <name evidence="2" type="ordered locus">bgla_1g20580</name>
</gene>
<dbReference type="STRING" id="999541.bgla_1g20580"/>
<dbReference type="KEGG" id="bgd:bgla_1g20580"/>
<feature type="region of interest" description="Disordered" evidence="1">
    <location>
        <begin position="75"/>
        <end position="100"/>
    </location>
</feature>
<proteinExistence type="predicted"/>
<keyword evidence="3" id="KW-1185">Reference proteome</keyword>
<dbReference type="Proteomes" id="UP000008316">
    <property type="component" value="Chromosome 1"/>
</dbReference>
<name>F2LFA8_BURGS</name>
<organism evidence="2 3">
    <name type="scientific">Burkholderia gladioli (strain BSR3)</name>
    <dbReference type="NCBI Taxonomy" id="999541"/>
    <lineage>
        <taxon>Bacteria</taxon>
        <taxon>Pseudomonadati</taxon>
        <taxon>Pseudomonadota</taxon>
        <taxon>Betaproteobacteria</taxon>
        <taxon>Burkholderiales</taxon>
        <taxon>Burkholderiaceae</taxon>
        <taxon>Burkholderia</taxon>
    </lineage>
</organism>